<protein>
    <submittedName>
        <fullName evidence="1">Uncharacterized protein</fullName>
    </submittedName>
</protein>
<name>H3KET1_9BURK</name>
<evidence type="ECO:0000313" key="1">
    <source>
        <dbReference type="EMBL" id="EHY31374.1"/>
    </source>
</evidence>
<dbReference type="Proteomes" id="UP000004956">
    <property type="component" value="Unassembled WGS sequence"/>
</dbReference>
<evidence type="ECO:0000313" key="2">
    <source>
        <dbReference type="Proteomes" id="UP000004956"/>
    </source>
</evidence>
<reference evidence="1 2" key="1">
    <citation type="submission" date="2011-11" db="EMBL/GenBank/DDBJ databases">
        <authorList>
            <person name="Weinstock G."/>
            <person name="Sodergren E."/>
            <person name="Clifton S."/>
            <person name="Fulton L."/>
            <person name="Fulton B."/>
            <person name="Courtney L."/>
            <person name="Fronick C."/>
            <person name="Harrison M."/>
            <person name="Strong C."/>
            <person name="Farmer C."/>
            <person name="Delahaunty K."/>
            <person name="Markovic C."/>
            <person name="Hall O."/>
            <person name="Minx P."/>
            <person name="Tomlinson C."/>
            <person name="Mitreva M."/>
            <person name="Hou S."/>
            <person name="Chen J."/>
            <person name="Wollam A."/>
            <person name="Pepin K.H."/>
            <person name="Johnson M."/>
            <person name="Bhonagiri V."/>
            <person name="Zhang X."/>
            <person name="Suruliraj S."/>
            <person name="Warren W."/>
            <person name="Chinwalla A."/>
            <person name="Mardis E.R."/>
            <person name="Wilson R.K."/>
        </authorList>
    </citation>
    <scope>NUCLEOTIDE SEQUENCE [LARGE SCALE GENOMIC DNA]</scope>
    <source>
        <strain evidence="1 2">YIT 11816</strain>
    </source>
</reference>
<comment type="caution">
    <text evidence="1">The sequence shown here is derived from an EMBL/GenBank/DDBJ whole genome shotgun (WGS) entry which is preliminary data.</text>
</comment>
<gene>
    <name evidence="1" type="ORF">HMPREF9440_01246</name>
</gene>
<organism evidence="1 2">
    <name type="scientific">Sutterella parvirubra YIT 11816</name>
    <dbReference type="NCBI Taxonomy" id="762967"/>
    <lineage>
        <taxon>Bacteria</taxon>
        <taxon>Pseudomonadati</taxon>
        <taxon>Pseudomonadota</taxon>
        <taxon>Betaproteobacteria</taxon>
        <taxon>Burkholderiales</taxon>
        <taxon>Sutterellaceae</taxon>
        <taxon>Sutterella</taxon>
    </lineage>
</organism>
<sequence>MGFRQDSDGRGRKKAAARWCCAAASEQTVRLPPTGPVAGPMRRTLLTTSCDRSSLGSSEPPERPDFARDALPRARITREAETHFVGVVGRSVVPARGDDAGRAVHVGGLEVHLAARAGRVFRRPGGFDAPDLFDATASVSMSGRSRTSADAEERGARVLVAGRRAGDVCITGTSSKWGCVVAPECRPVLNSGLSYAFRTRHPGIRRGRSFFTCPESTGKDDGGERKRCTAKAIYPTFGEFSLGVYRNPV</sequence>
<dbReference type="EMBL" id="AFBQ01000172">
    <property type="protein sequence ID" value="EHY31374.1"/>
    <property type="molecule type" value="Genomic_DNA"/>
</dbReference>
<dbReference type="AlphaFoldDB" id="H3KET1"/>
<proteinExistence type="predicted"/>
<accession>H3KET1</accession>
<dbReference type="HOGENOM" id="CLU_1115314_0_0_4"/>
<keyword evidence="2" id="KW-1185">Reference proteome</keyword>